<organism evidence="1 2">
    <name type="scientific">Calidris pygmaea</name>
    <name type="common">Spoon-billed sandpiper</name>
    <dbReference type="NCBI Taxonomy" id="425635"/>
    <lineage>
        <taxon>Eukaryota</taxon>
        <taxon>Metazoa</taxon>
        <taxon>Chordata</taxon>
        <taxon>Craniata</taxon>
        <taxon>Vertebrata</taxon>
        <taxon>Euteleostomi</taxon>
        <taxon>Archelosauria</taxon>
        <taxon>Archosauria</taxon>
        <taxon>Dinosauria</taxon>
        <taxon>Saurischia</taxon>
        <taxon>Theropoda</taxon>
        <taxon>Coelurosauria</taxon>
        <taxon>Aves</taxon>
        <taxon>Neognathae</taxon>
        <taxon>Neoaves</taxon>
        <taxon>Charadriiformes</taxon>
        <taxon>Scolopacidae</taxon>
        <taxon>Calidris</taxon>
    </lineage>
</organism>
<proteinExistence type="predicted"/>
<reference evidence="1" key="1">
    <citation type="submission" date="2025-08" db="UniProtKB">
        <authorList>
            <consortium name="Ensembl"/>
        </authorList>
    </citation>
    <scope>IDENTIFICATION</scope>
</reference>
<reference evidence="1" key="2">
    <citation type="submission" date="2025-09" db="UniProtKB">
        <authorList>
            <consortium name="Ensembl"/>
        </authorList>
    </citation>
    <scope>IDENTIFICATION</scope>
</reference>
<name>A0A8C3PN13_9CHAR</name>
<evidence type="ECO:0000313" key="1">
    <source>
        <dbReference type="Ensembl" id="ENSCPGP00000013989.1"/>
    </source>
</evidence>
<evidence type="ECO:0000313" key="2">
    <source>
        <dbReference type="Proteomes" id="UP000694419"/>
    </source>
</evidence>
<keyword evidence="2" id="KW-1185">Reference proteome</keyword>
<dbReference type="Proteomes" id="UP000694419">
    <property type="component" value="Unplaced"/>
</dbReference>
<protein>
    <recommendedName>
        <fullName evidence="3">MACPF domain-containing protein</fullName>
    </recommendedName>
</protein>
<dbReference type="Ensembl" id="ENSCPGT00000015337.1">
    <property type="protein sequence ID" value="ENSCPGP00000013989.1"/>
    <property type="gene ID" value="ENSCPGG00000009901.1"/>
</dbReference>
<sequence length="411" mass="45577">MEIPKEYWPPPEKSLLDVLESFQKQLEQQESSVGRGENVSDTEVLRRASGGLALQGIYKTSRVDDVLAKRGKVIRIPDGFKLTGPEQGSLLERKEFSSSAAEAAFTKSMEQLGFSISVCAKAGFWGFNTEDDYSNSSRSEATQQSHSEQGYFSTTKFQYIPLASCYFQKHQLCLSEAALRELQDIEHLLSTTPEEHRPNVMKSRCGSFFSTFGSHVNQGPLHFGGIFWWKVATEGFRAEEWEEMKQQASEALNICIGATYSNFTTSVVGNVEVSQSSLQSSVQGRDGKSAHRGVELYVTSTGGPAGTDSLPQWKSGLVANNSTWCVIDRGFQLIPVWDLILSNHSKDFKSPCQVSSSLRAAYEALTNQSASPMFGEELVSAMEEARVFMEDVKGWDKTVDERKLIIPCSLC</sequence>
<accession>A0A8C3PN13</accession>
<evidence type="ECO:0008006" key="3">
    <source>
        <dbReference type="Google" id="ProtNLM"/>
    </source>
</evidence>
<dbReference type="AlphaFoldDB" id="A0A8C3PN13"/>